<organism evidence="4 5">
    <name type="scientific">Sphingomonas colocasiae</name>
    <dbReference type="NCBI Taxonomy" id="1848973"/>
    <lineage>
        <taxon>Bacteria</taxon>
        <taxon>Pseudomonadati</taxon>
        <taxon>Pseudomonadota</taxon>
        <taxon>Alphaproteobacteria</taxon>
        <taxon>Sphingomonadales</taxon>
        <taxon>Sphingomonadaceae</taxon>
        <taxon>Sphingomonas</taxon>
    </lineage>
</organism>
<sequence length="276" mass="28878">MKLAGKVAIVTGTSPNIGGGMVEGLAAEGAAIVAVDAVEANAVDCAAAVRAAGGKAIGITCDVTDEVQVKAAIRRAVAELGAVDILVNNAAIFNKKGVLEMSWEEWQRQSGIILGGAFLFTKYAAEAMITRGANGGPRGGVIVNIISTAGHQGEPGNVAYSTSKGGLLNFTKSTAMELVRHGIRVVSLTPTATDPTEMFERARRWGRDVEMPEGLAELMGKFEKRIPMQALPTPSDYGRALAFLVSDDAAMMTGSDLRIDAGAVARYWAWDPGVDQ</sequence>
<reference evidence="4 5" key="1">
    <citation type="submission" date="2021-08" db="EMBL/GenBank/DDBJ databases">
        <authorList>
            <person name="Tuo L."/>
        </authorList>
    </citation>
    <scope>NUCLEOTIDE SEQUENCE [LARGE SCALE GENOMIC DNA]</scope>
    <source>
        <strain evidence="4 5">JCM 31229</strain>
    </source>
</reference>
<evidence type="ECO:0000313" key="4">
    <source>
        <dbReference type="EMBL" id="MBY8824325.1"/>
    </source>
</evidence>
<dbReference type="EMBL" id="JAINVV010000008">
    <property type="protein sequence ID" value="MBY8824325.1"/>
    <property type="molecule type" value="Genomic_DNA"/>
</dbReference>
<dbReference type="Gene3D" id="3.40.50.720">
    <property type="entry name" value="NAD(P)-binding Rossmann-like Domain"/>
    <property type="match status" value="1"/>
</dbReference>
<dbReference type="SUPFAM" id="SSF51735">
    <property type="entry name" value="NAD(P)-binding Rossmann-fold domains"/>
    <property type="match status" value="1"/>
</dbReference>
<evidence type="ECO:0000313" key="5">
    <source>
        <dbReference type="Proteomes" id="UP000706039"/>
    </source>
</evidence>
<dbReference type="PANTHER" id="PTHR43669">
    <property type="entry name" value="5-KETO-D-GLUCONATE 5-REDUCTASE"/>
    <property type="match status" value="1"/>
</dbReference>
<dbReference type="PRINTS" id="PR00080">
    <property type="entry name" value="SDRFAMILY"/>
</dbReference>
<name>A0ABS7PUH8_9SPHN</name>
<dbReference type="Proteomes" id="UP000706039">
    <property type="component" value="Unassembled WGS sequence"/>
</dbReference>
<dbReference type="InterPro" id="IPR020904">
    <property type="entry name" value="Sc_DH/Rdtase_CS"/>
</dbReference>
<dbReference type="PRINTS" id="PR00081">
    <property type="entry name" value="GDHRDH"/>
</dbReference>
<gene>
    <name evidence="4" type="ORF">K7G82_18620</name>
</gene>
<keyword evidence="5" id="KW-1185">Reference proteome</keyword>
<dbReference type="CDD" id="cd05233">
    <property type="entry name" value="SDR_c"/>
    <property type="match status" value="1"/>
</dbReference>
<dbReference type="Pfam" id="PF00106">
    <property type="entry name" value="adh_short"/>
    <property type="match status" value="1"/>
</dbReference>
<evidence type="ECO:0000256" key="1">
    <source>
        <dbReference type="ARBA" id="ARBA00006484"/>
    </source>
</evidence>
<evidence type="ECO:0000256" key="3">
    <source>
        <dbReference type="RuleBase" id="RU000363"/>
    </source>
</evidence>
<dbReference type="RefSeq" id="WP_222991397.1">
    <property type="nucleotide sequence ID" value="NZ_JAINVV010000008.1"/>
</dbReference>
<keyword evidence="2" id="KW-0560">Oxidoreductase</keyword>
<evidence type="ECO:0000256" key="2">
    <source>
        <dbReference type="ARBA" id="ARBA00023002"/>
    </source>
</evidence>
<accession>A0ABS7PUH8</accession>
<comment type="caution">
    <text evidence="4">The sequence shown here is derived from an EMBL/GenBank/DDBJ whole genome shotgun (WGS) entry which is preliminary data.</text>
</comment>
<dbReference type="InterPro" id="IPR002347">
    <property type="entry name" value="SDR_fam"/>
</dbReference>
<comment type="similarity">
    <text evidence="1 3">Belongs to the short-chain dehydrogenases/reductases (SDR) family.</text>
</comment>
<protein>
    <submittedName>
        <fullName evidence="4">SDR family oxidoreductase</fullName>
    </submittedName>
</protein>
<dbReference type="PROSITE" id="PS00061">
    <property type="entry name" value="ADH_SHORT"/>
    <property type="match status" value="1"/>
</dbReference>
<dbReference type="PANTHER" id="PTHR43669:SF8">
    <property type="entry name" value="SHORT-CHAIN TYPE DEHYDROGENASE_REDUCTASE-RELATED"/>
    <property type="match status" value="1"/>
</dbReference>
<proteinExistence type="inferred from homology"/>
<dbReference type="InterPro" id="IPR036291">
    <property type="entry name" value="NAD(P)-bd_dom_sf"/>
</dbReference>